<feature type="region of interest" description="Disordered" evidence="1">
    <location>
        <begin position="1"/>
        <end position="30"/>
    </location>
</feature>
<evidence type="ECO:0000256" key="1">
    <source>
        <dbReference type="SAM" id="MobiDB-lite"/>
    </source>
</evidence>
<protein>
    <submittedName>
        <fullName evidence="2">Uncharacterized protein</fullName>
    </submittedName>
</protein>
<keyword evidence="3" id="KW-1185">Reference proteome</keyword>
<dbReference type="Proteomes" id="UP000244722">
    <property type="component" value="Unassembled WGS sequence"/>
</dbReference>
<organism evidence="2 3">
    <name type="scientific">Tuber borchii</name>
    <name type="common">White truffle</name>
    <dbReference type="NCBI Taxonomy" id="42251"/>
    <lineage>
        <taxon>Eukaryota</taxon>
        <taxon>Fungi</taxon>
        <taxon>Dikarya</taxon>
        <taxon>Ascomycota</taxon>
        <taxon>Pezizomycotina</taxon>
        <taxon>Pezizomycetes</taxon>
        <taxon>Pezizales</taxon>
        <taxon>Tuberaceae</taxon>
        <taxon>Tuber</taxon>
    </lineage>
</organism>
<accession>A0A2T6ZQD1</accession>
<sequence>MSNQYSQNNDIPPIVDQQQPQTAPALAPPQEHSQYLKDLHTQAIILRHELSERLTFLGDYIDHALCLIDLHFNQADSNPELGEKAISPAQTLLHNVLDLVHSAEILAGLPLQRGFEDWQKLDSLALTIGEFVGRTGWMYLGRDFCEIRAWVSEAGKVLEVGKRAIVWLEETIRKVEAQAGSGVVVVRGVT</sequence>
<dbReference type="AlphaFoldDB" id="A0A2T6ZQD1"/>
<gene>
    <name evidence="2" type="ORF">B9Z19DRAFT_1128093</name>
</gene>
<dbReference type="OrthoDB" id="5420067at2759"/>
<evidence type="ECO:0000313" key="2">
    <source>
        <dbReference type="EMBL" id="PUU77644.1"/>
    </source>
</evidence>
<comment type="caution">
    <text evidence="2">The sequence shown here is derived from an EMBL/GenBank/DDBJ whole genome shotgun (WGS) entry which is preliminary data.</text>
</comment>
<evidence type="ECO:0000313" key="3">
    <source>
        <dbReference type="Proteomes" id="UP000244722"/>
    </source>
</evidence>
<dbReference type="EMBL" id="NESQ01000147">
    <property type="protein sequence ID" value="PUU77644.1"/>
    <property type="molecule type" value="Genomic_DNA"/>
</dbReference>
<feature type="compositionally biased region" description="Low complexity" evidence="1">
    <location>
        <begin position="10"/>
        <end position="30"/>
    </location>
</feature>
<name>A0A2T6ZQD1_TUBBO</name>
<reference evidence="2 3" key="1">
    <citation type="submission" date="2017-04" db="EMBL/GenBank/DDBJ databases">
        <title>Draft genome sequence of Tuber borchii Vittad., a whitish edible truffle.</title>
        <authorList>
            <consortium name="DOE Joint Genome Institute"/>
            <person name="Murat C."/>
            <person name="Kuo A."/>
            <person name="Barry K.W."/>
            <person name="Clum A."/>
            <person name="Dockter R.B."/>
            <person name="Fauchery L."/>
            <person name="Iotti M."/>
            <person name="Kohler A."/>
            <person name="Labutti K."/>
            <person name="Lindquist E.A."/>
            <person name="Lipzen A."/>
            <person name="Ohm R.A."/>
            <person name="Wang M."/>
            <person name="Grigoriev I.V."/>
            <person name="Zambonelli A."/>
            <person name="Martin F.M."/>
        </authorList>
    </citation>
    <scope>NUCLEOTIDE SEQUENCE [LARGE SCALE GENOMIC DNA]</scope>
    <source>
        <strain evidence="2 3">Tbo3840</strain>
    </source>
</reference>
<proteinExistence type="predicted"/>